<dbReference type="EMBL" id="MHQL01000053">
    <property type="protein sequence ID" value="OHA01820.1"/>
    <property type="molecule type" value="Genomic_DNA"/>
</dbReference>
<dbReference type="InterPro" id="IPR003781">
    <property type="entry name" value="CoA-bd"/>
</dbReference>
<dbReference type="GO" id="GO:0000166">
    <property type="term" value="F:nucleotide binding"/>
    <property type="evidence" value="ECO:0007669"/>
    <property type="project" value="UniProtKB-KW"/>
</dbReference>
<dbReference type="PANTHER" id="PTHR11117:SF2">
    <property type="entry name" value="SUCCINATE--COA LIGASE [ADP_GDP-FORMING] SUBUNIT ALPHA, MITOCHONDRIAL"/>
    <property type="match status" value="1"/>
</dbReference>
<dbReference type="Pfam" id="PF00549">
    <property type="entry name" value="Ligase_CoA"/>
    <property type="match status" value="1"/>
</dbReference>
<dbReference type="InterPro" id="IPR005810">
    <property type="entry name" value="CoA_lig_alpha"/>
</dbReference>
<evidence type="ECO:0000256" key="3">
    <source>
        <dbReference type="PIRSR" id="PIRSR001553-1"/>
    </source>
</evidence>
<feature type="active site" description="Tele-phosphohistidine intermediate" evidence="3">
    <location>
        <position position="258"/>
    </location>
</feature>
<dbReference type="GO" id="GO:0006099">
    <property type="term" value="P:tricarboxylic acid cycle"/>
    <property type="evidence" value="ECO:0007669"/>
    <property type="project" value="TreeGrafter"/>
</dbReference>
<evidence type="ECO:0000313" key="6">
    <source>
        <dbReference type="Proteomes" id="UP000177811"/>
    </source>
</evidence>
<keyword evidence="2" id="KW-0547">Nucleotide-binding</keyword>
<dbReference type="SUPFAM" id="SSF51735">
    <property type="entry name" value="NAD(P)-binding Rossmann-fold domains"/>
    <property type="match status" value="1"/>
</dbReference>
<evidence type="ECO:0000259" key="4">
    <source>
        <dbReference type="SMART" id="SM00881"/>
    </source>
</evidence>
<protein>
    <recommendedName>
        <fullName evidence="4">CoA-binding domain-containing protein</fullName>
    </recommendedName>
</protein>
<dbReference type="PANTHER" id="PTHR11117">
    <property type="entry name" value="SUCCINYL-COA LIGASE SUBUNIT ALPHA"/>
    <property type="match status" value="1"/>
</dbReference>
<dbReference type="PRINTS" id="PR01798">
    <property type="entry name" value="SCOASYNTHASE"/>
</dbReference>
<dbReference type="Proteomes" id="UP000177811">
    <property type="component" value="Unassembled WGS sequence"/>
</dbReference>
<gene>
    <name evidence="5" type="ORF">A3C16_05900</name>
</gene>
<dbReference type="Gene3D" id="3.40.50.261">
    <property type="entry name" value="Succinyl-CoA synthetase domains"/>
    <property type="match status" value="1"/>
</dbReference>
<keyword evidence="1" id="KW-0436">Ligase</keyword>
<accession>A0A1G2KR09</accession>
<dbReference type="PIRSF" id="PIRSF001553">
    <property type="entry name" value="SucCS_alpha"/>
    <property type="match status" value="1"/>
</dbReference>
<dbReference type="AlphaFoldDB" id="A0A1G2KR09"/>
<evidence type="ECO:0000256" key="2">
    <source>
        <dbReference type="ARBA" id="ARBA00022741"/>
    </source>
</evidence>
<organism evidence="5 6">
    <name type="scientific">Candidatus Sungbacteria bacterium RIFCSPHIGHO2_02_FULL_51_29</name>
    <dbReference type="NCBI Taxonomy" id="1802273"/>
    <lineage>
        <taxon>Bacteria</taxon>
        <taxon>Candidatus Sungiibacteriota</taxon>
    </lineage>
</organism>
<dbReference type="InterPro" id="IPR005811">
    <property type="entry name" value="SUCC_ACL_C"/>
</dbReference>
<dbReference type="GO" id="GO:0004776">
    <property type="term" value="F:succinate-CoA ligase (GDP-forming) activity"/>
    <property type="evidence" value="ECO:0007669"/>
    <property type="project" value="TreeGrafter"/>
</dbReference>
<reference evidence="5 6" key="1">
    <citation type="journal article" date="2016" name="Nat. Commun.">
        <title>Thousands of microbial genomes shed light on interconnected biogeochemical processes in an aquifer system.</title>
        <authorList>
            <person name="Anantharaman K."/>
            <person name="Brown C.T."/>
            <person name="Hug L.A."/>
            <person name="Sharon I."/>
            <person name="Castelle C.J."/>
            <person name="Probst A.J."/>
            <person name="Thomas B.C."/>
            <person name="Singh A."/>
            <person name="Wilkins M.J."/>
            <person name="Karaoz U."/>
            <person name="Brodie E.L."/>
            <person name="Williams K.H."/>
            <person name="Hubbard S.S."/>
            <person name="Banfield J.F."/>
        </authorList>
    </citation>
    <scope>NUCLEOTIDE SEQUENCE [LARGE SCALE GENOMIC DNA]</scope>
</reference>
<sequence>MSILIDKKTRVVIQGITGKEGARAEREMMRYGTPVLAGVTPGKGGMKTSSGTRVYDFVAEAVRRHPAINTSLITVPAPFVCDAALEAICADIPLIVILSEGVPVFDTARLLSVARLCGARIIGPSSVGIISPGRGKIGSIGSSESGAKTFSRGPAGVISKSGGMASEISHILTKAGIGQSAVVGIGGDLLIGSDMRDLALLFERDPDTRLLVVFGEVGGEYEVLLADAMRQGFITKPVVALIGGYFAEKLPHETMLGHAGAIVGKGRTTARYKAHALKQAGAHIAETPEDIAVIARKILGRRKK</sequence>
<feature type="domain" description="CoA-binding" evidence="4">
    <location>
        <begin position="4"/>
        <end position="102"/>
    </location>
</feature>
<dbReference type="GO" id="GO:0004775">
    <property type="term" value="F:succinate-CoA ligase (ADP-forming) activity"/>
    <property type="evidence" value="ECO:0007669"/>
    <property type="project" value="TreeGrafter"/>
</dbReference>
<dbReference type="InterPro" id="IPR036291">
    <property type="entry name" value="NAD(P)-bd_dom_sf"/>
</dbReference>
<dbReference type="Gene3D" id="3.40.50.720">
    <property type="entry name" value="NAD(P)-binding Rossmann-like Domain"/>
    <property type="match status" value="1"/>
</dbReference>
<dbReference type="SUPFAM" id="SSF52210">
    <property type="entry name" value="Succinyl-CoA synthetase domains"/>
    <property type="match status" value="1"/>
</dbReference>
<dbReference type="SMART" id="SM00881">
    <property type="entry name" value="CoA_binding"/>
    <property type="match status" value="1"/>
</dbReference>
<evidence type="ECO:0000313" key="5">
    <source>
        <dbReference type="EMBL" id="OHA01820.1"/>
    </source>
</evidence>
<evidence type="ECO:0000256" key="1">
    <source>
        <dbReference type="ARBA" id="ARBA00022598"/>
    </source>
</evidence>
<comment type="caution">
    <text evidence="5">The sequence shown here is derived from an EMBL/GenBank/DDBJ whole genome shotgun (WGS) entry which is preliminary data.</text>
</comment>
<dbReference type="GO" id="GO:0009361">
    <property type="term" value="C:succinate-CoA ligase complex (ADP-forming)"/>
    <property type="evidence" value="ECO:0007669"/>
    <property type="project" value="TreeGrafter"/>
</dbReference>
<name>A0A1G2KR09_9BACT</name>
<dbReference type="InterPro" id="IPR016102">
    <property type="entry name" value="Succinyl-CoA_synth-like"/>
</dbReference>
<dbReference type="Pfam" id="PF02629">
    <property type="entry name" value="CoA_binding"/>
    <property type="match status" value="1"/>
</dbReference>
<proteinExistence type="predicted"/>